<dbReference type="PIRSF" id="PIRSF000303">
    <property type="entry name" value="Glutathion_perox"/>
    <property type="match status" value="1"/>
</dbReference>
<dbReference type="GO" id="GO:0004601">
    <property type="term" value="F:peroxidase activity"/>
    <property type="evidence" value="ECO:0007669"/>
    <property type="project" value="UniProtKB-KW"/>
</dbReference>
<evidence type="ECO:0000256" key="2">
    <source>
        <dbReference type="ARBA" id="ARBA00022559"/>
    </source>
</evidence>
<dbReference type="InterPro" id="IPR036249">
    <property type="entry name" value="Thioredoxin-like_sf"/>
</dbReference>
<evidence type="ECO:0000256" key="5">
    <source>
        <dbReference type="RuleBase" id="RU000499"/>
    </source>
</evidence>
<dbReference type="InterPro" id="IPR013766">
    <property type="entry name" value="Thioredoxin_domain"/>
</dbReference>
<comment type="caution">
    <text evidence="7">The sequence shown here is derived from an EMBL/GenBank/DDBJ whole genome shotgun (WGS) entry which is preliminary data.</text>
</comment>
<dbReference type="SUPFAM" id="SSF52833">
    <property type="entry name" value="Thioredoxin-like"/>
    <property type="match status" value="1"/>
</dbReference>
<reference evidence="7 8" key="1">
    <citation type="journal article" date="2018" name="Nat. Biotechnol.">
        <title>A standardized bacterial taxonomy based on genome phylogeny substantially revises the tree of life.</title>
        <authorList>
            <person name="Parks D.H."/>
            <person name="Chuvochina M."/>
            <person name="Waite D.W."/>
            <person name="Rinke C."/>
            <person name="Skarshewski A."/>
            <person name="Chaumeil P.A."/>
            <person name="Hugenholtz P."/>
        </authorList>
    </citation>
    <scope>NUCLEOTIDE SEQUENCE [LARGE SCALE GENOMIC DNA]</scope>
    <source>
        <strain evidence="7">UBA9380</strain>
    </source>
</reference>
<dbReference type="Proteomes" id="UP000263489">
    <property type="component" value="Unassembled WGS sequence"/>
</dbReference>
<dbReference type="Gene3D" id="3.40.30.10">
    <property type="entry name" value="Glutaredoxin"/>
    <property type="match status" value="1"/>
</dbReference>
<proteinExistence type="inferred from homology"/>
<dbReference type="PROSITE" id="PS00460">
    <property type="entry name" value="GLUTATHIONE_PEROXID_1"/>
    <property type="match status" value="1"/>
</dbReference>
<evidence type="ECO:0000313" key="7">
    <source>
        <dbReference type="EMBL" id="HBC34811.1"/>
    </source>
</evidence>
<dbReference type="AlphaFoldDB" id="A0A349T2N7"/>
<dbReference type="PROSITE" id="PS51355">
    <property type="entry name" value="GLUTATHIONE_PEROXID_3"/>
    <property type="match status" value="1"/>
</dbReference>
<evidence type="ECO:0000256" key="1">
    <source>
        <dbReference type="ARBA" id="ARBA00006926"/>
    </source>
</evidence>
<evidence type="ECO:0000256" key="4">
    <source>
        <dbReference type="PIRSR" id="PIRSR000303-1"/>
    </source>
</evidence>
<protein>
    <recommendedName>
        <fullName evidence="5">Glutathione peroxidase</fullName>
    </recommendedName>
</protein>
<dbReference type="PROSITE" id="PS51352">
    <property type="entry name" value="THIOREDOXIN_2"/>
    <property type="match status" value="1"/>
</dbReference>
<comment type="similarity">
    <text evidence="1 5">Belongs to the glutathione peroxidase family.</text>
</comment>
<dbReference type="InterPro" id="IPR029759">
    <property type="entry name" value="GPX_AS"/>
</dbReference>
<feature type="active site" evidence="4">
    <location>
        <position position="72"/>
    </location>
</feature>
<evidence type="ECO:0000259" key="6">
    <source>
        <dbReference type="PROSITE" id="PS51352"/>
    </source>
</evidence>
<dbReference type="Pfam" id="PF00255">
    <property type="entry name" value="GSHPx"/>
    <property type="match status" value="1"/>
</dbReference>
<gene>
    <name evidence="7" type="ORF">DC045_10935</name>
</gene>
<keyword evidence="2 5" id="KW-0575">Peroxidase</keyword>
<dbReference type="PANTHER" id="PTHR11592">
    <property type="entry name" value="GLUTATHIONE PEROXIDASE"/>
    <property type="match status" value="1"/>
</dbReference>
<dbReference type="GO" id="GO:0034599">
    <property type="term" value="P:cellular response to oxidative stress"/>
    <property type="evidence" value="ECO:0007669"/>
    <property type="project" value="TreeGrafter"/>
</dbReference>
<dbReference type="PRINTS" id="PR01011">
    <property type="entry name" value="GLUTPROXDASE"/>
</dbReference>
<name>A0A349T2N7_9GAMM</name>
<evidence type="ECO:0000313" key="8">
    <source>
        <dbReference type="Proteomes" id="UP000263489"/>
    </source>
</evidence>
<organism evidence="7 8">
    <name type="scientific">Marinobacter adhaerens</name>
    <dbReference type="NCBI Taxonomy" id="1033846"/>
    <lineage>
        <taxon>Bacteria</taxon>
        <taxon>Pseudomonadati</taxon>
        <taxon>Pseudomonadota</taxon>
        <taxon>Gammaproteobacteria</taxon>
        <taxon>Pseudomonadales</taxon>
        <taxon>Marinobacteraceae</taxon>
        <taxon>Marinobacter</taxon>
    </lineage>
</organism>
<dbReference type="EMBL" id="DNNA01000173">
    <property type="protein sequence ID" value="HBC34811.1"/>
    <property type="molecule type" value="Genomic_DNA"/>
</dbReference>
<dbReference type="CDD" id="cd00340">
    <property type="entry name" value="GSH_Peroxidase"/>
    <property type="match status" value="1"/>
</dbReference>
<feature type="domain" description="Thioredoxin" evidence="6">
    <location>
        <begin position="24"/>
        <end position="190"/>
    </location>
</feature>
<dbReference type="PANTHER" id="PTHR11592:SF44">
    <property type="entry name" value="GLUTATHIONE PEROXIDASE"/>
    <property type="match status" value="1"/>
</dbReference>
<dbReference type="InterPro" id="IPR000889">
    <property type="entry name" value="Glutathione_peroxidase"/>
</dbReference>
<keyword evidence="3 5" id="KW-0560">Oxidoreductase</keyword>
<sequence>MNRESGSMKQVKRGLIITALIFGLSGTQVAMADSCPAFLDHEQRKLHSTDTVNLCDLAAGKPMLVVNTASRCGYTGQFEGLEALHKQYSEKGLIVVGFASDDFRQEADSEAEAATVCFKNFGVTFTMIAPGAVTGAEANPVFRAINEQSQPPRWNFTKYVIDRSGTVVDSFPSRVRPQDPELIDAVESVL</sequence>
<evidence type="ECO:0000256" key="3">
    <source>
        <dbReference type="ARBA" id="ARBA00023002"/>
    </source>
</evidence>
<accession>A0A349T2N7</accession>